<comment type="caution">
    <text evidence="2">The sequence shown here is derived from an EMBL/GenBank/DDBJ whole genome shotgun (WGS) entry which is preliminary data.</text>
</comment>
<evidence type="ECO:0000313" key="2">
    <source>
        <dbReference type="EMBL" id="GAA3050206.1"/>
    </source>
</evidence>
<dbReference type="Gene3D" id="3.40.430.10">
    <property type="entry name" value="Dihydrofolate Reductase, subunit A"/>
    <property type="match status" value="1"/>
</dbReference>
<dbReference type="Proteomes" id="UP001500236">
    <property type="component" value="Unassembled WGS sequence"/>
</dbReference>
<dbReference type="Pfam" id="PF01872">
    <property type="entry name" value="RibD_C"/>
    <property type="match status" value="1"/>
</dbReference>
<evidence type="ECO:0000259" key="1">
    <source>
        <dbReference type="Pfam" id="PF01872"/>
    </source>
</evidence>
<dbReference type="PANTHER" id="PTHR38011">
    <property type="entry name" value="DIHYDROFOLATE REDUCTASE FAMILY PROTEIN (AFU_ORTHOLOGUE AFUA_8G06820)"/>
    <property type="match status" value="1"/>
</dbReference>
<name>A0ABP6LN93_9MICC</name>
<sequence>MTQFLYAATVTVDGRIAGADGDMSWLLPHMGPDPILDRLMPQIQALLVGRTTYDGDDPHAGDAEKEGAFEGSWSGPQVLLTHRPPATPPPGITVTTDLDVALSTCRAAAPDGIVSILGADVARQCLEAGAVDLVMVTTVPVMLGQGTPLLQGSTGQIDLDVVEESPRTRLFRVRRDGEPRDRSDS</sequence>
<feature type="domain" description="Bacterial bifunctional deaminase-reductase C-terminal" evidence="1">
    <location>
        <begin position="7"/>
        <end position="155"/>
    </location>
</feature>
<dbReference type="InterPro" id="IPR024072">
    <property type="entry name" value="DHFR-like_dom_sf"/>
</dbReference>
<gene>
    <name evidence="2" type="ORF">GCM10010529_00380</name>
</gene>
<dbReference type="InterPro" id="IPR002734">
    <property type="entry name" value="RibDG_C"/>
</dbReference>
<protein>
    <submittedName>
        <fullName evidence="2">Dihydrofolate reductase family protein</fullName>
    </submittedName>
</protein>
<organism evidence="2 3">
    <name type="scientific">Nesterenkonia aethiopica</name>
    <dbReference type="NCBI Taxonomy" id="269144"/>
    <lineage>
        <taxon>Bacteria</taxon>
        <taxon>Bacillati</taxon>
        <taxon>Actinomycetota</taxon>
        <taxon>Actinomycetes</taxon>
        <taxon>Micrococcales</taxon>
        <taxon>Micrococcaceae</taxon>
        <taxon>Nesterenkonia</taxon>
    </lineage>
</organism>
<accession>A0ABP6LN93</accession>
<dbReference type="RefSeq" id="WP_344682246.1">
    <property type="nucleotide sequence ID" value="NZ_BAAAVT010000001.1"/>
</dbReference>
<dbReference type="SUPFAM" id="SSF53597">
    <property type="entry name" value="Dihydrofolate reductase-like"/>
    <property type="match status" value="1"/>
</dbReference>
<dbReference type="EMBL" id="BAAAVT010000001">
    <property type="protein sequence ID" value="GAA3050206.1"/>
    <property type="molecule type" value="Genomic_DNA"/>
</dbReference>
<dbReference type="InterPro" id="IPR050765">
    <property type="entry name" value="Riboflavin_Biosynth_HTPR"/>
</dbReference>
<keyword evidence="3" id="KW-1185">Reference proteome</keyword>
<reference evidence="3" key="1">
    <citation type="journal article" date="2019" name="Int. J. Syst. Evol. Microbiol.">
        <title>The Global Catalogue of Microorganisms (GCM) 10K type strain sequencing project: providing services to taxonomists for standard genome sequencing and annotation.</title>
        <authorList>
            <consortium name="The Broad Institute Genomics Platform"/>
            <consortium name="The Broad Institute Genome Sequencing Center for Infectious Disease"/>
            <person name="Wu L."/>
            <person name="Ma J."/>
        </authorList>
    </citation>
    <scope>NUCLEOTIDE SEQUENCE [LARGE SCALE GENOMIC DNA]</scope>
    <source>
        <strain evidence="3">JCM 14309</strain>
    </source>
</reference>
<evidence type="ECO:0000313" key="3">
    <source>
        <dbReference type="Proteomes" id="UP001500236"/>
    </source>
</evidence>
<dbReference type="PANTHER" id="PTHR38011:SF11">
    <property type="entry name" value="2,5-DIAMINO-6-RIBOSYLAMINO-4(3H)-PYRIMIDINONE 5'-PHOSPHATE REDUCTASE"/>
    <property type="match status" value="1"/>
</dbReference>
<proteinExistence type="predicted"/>